<dbReference type="GO" id="GO:0046872">
    <property type="term" value="F:metal ion binding"/>
    <property type="evidence" value="ECO:0007669"/>
    <property type="project" value="UniProtKB-KW"/>
</dbReference>
<dbReference type="NCBIfam" id="TIGR03417">
    <property type="entry name" value="chol_sulfatase"/>
    <property type="match status" value="1"/>
</dbReference>
<protein>
    <submittedName>
        <fullName evidence="7">Choline-sulfatase</fullName>
        <ecNumber evidence="7">3.1.6.6</ecNumber>
    </submittedName>
</protein>
<accession>A0A3D8JXZ2</accession>
<gene>
    <name evidence="7" type="primary">betC</name>
    <name evidence="7" type="ORF">DWV00_17590</name>
</gene>
<proteinExistence type="inferred from homology"/>
<dbReference type="InterPro" id="IPR017850">
    <property type="entry name" value="Alkaline_phosphatase_core_sf"/>
</dbReference>
<feature type="region of interest" description="Disordered" evidence="4">
    <location>
        <begin position="225"/>
        <end position="252"/>
    </location>
</feature>
<dbReference type="GO" id="GO:0047753">
    <property type="term" value="F:choline-sulfatase activity"/>
    <property type="evidence" value="ECO:0007669"/>
    <property type="project" value="UniProtKB-EC"/>
</dbReference>
<dbReference type="Proteomes" id="UP000256838">
    <property type="component" value="Unassembled WGS sequence"/>
</dbReference>
<feature type="compositionally biased region" description="Basic and acidic residues" evidence="4">
    <location>
        <begin position="232"/>
        <end position="247"/>
    </location>
</feature>
<evidence type="ECO:0000259" key="6">
    <source>
        <dbReference type="Pfam" id="PF12411"/>
    </source>
</evidence>
<keyword evidence="2" id="KW-0479">Metal-binding</keyword>
<dbReference type="PANTHER" id="PTHR45953:SF1">
    <property type="entry name" value="IDURONATE 2-SULFATASE"/>
    <property type="match status" value="1"/>
</dbReference>
<evidence type="ECO:0000256" key="4">
    <source>
        <dbReference type="SAM" id="MobiDB-lite"/>
    </source>
</evidence>
<evidence type="ECO:0000259" key="5">
    <source>
        <dbReference type="Pfam" id="PF00884"/>
    </source>
</evidence>
<dbReference type="Pfam" id="PF00884">
    <property type="entry name" value="Sulfatase"/>
    <property type="match status" value="1"/>
</dbReference>
<sequence length="513" mass="57835">MKPNTGKNILVLMADQMTPSSLRSYGNTVSKTPRIDALAGEGVVFDSAYCASPLCAPSRFAFMAGKLPSKIGAYDNAAELPAQTLTFAHYLRAAGYRTVLSGKMHFCGPDQLHGFEERLTTDIYPADFGWVPDWEQPEVRPSWYHNMSSVLDAGPCVRTNQLDFDDEVTFTVRQKLYDIARERQVGSDARPFCIVASLTHPHDPYAIPSEYWDLYRDEEIDLPRTNLSYDESDPHSKRLRHVSENDRTPPTQQQVRNARHAYYGALSYVDAQFGAILDALKATGLADDTIVVVTSDHGDMLGERGLWYKMTFFENAARVPLIVHAPKAFAPHRVKASVSTIDLLPTLVELATGNRESAWPDPIDGHSLVPHLRGDGGHDETFGEYLAEGAIAPIVMIRRGSYKFIHTPADPDQLFDLEADPQELINLASDPAHAKTVEALRAEVRQRWNLDTLRREVVASQRRRRFHYAATTQGRIQSWDWQPFNDASQRYMRNHIELDTLEAMARFPRVVHE</sequence>
<evidence type="ECO:0000256" key="3">
    <source>
        <dbReference type="ARBA" id="ARBA00022801"/>
    </source>
</evidence>
<dbReference type="OrthoDB" id="9766107at2"/>
<dbReference type="PROSITE" id="PS00523">
    <property type="entry name" value="SULFATASE_1"/>
    <property type="match status" value="1"/>
</dbReference>
<evidence type="ECO:0000256" key="2">
    <source>
        <dbReference type="ARBA" id="ARBA00022723"/>
    </source>
</evidence>
<dbReference type="SUPFAM" id="SSF53649">
    <property type="entry name" value="Alkaline phosphatase-like"/>
    <property type="match status" value="1"/>
</dbReference>
<reference evidence="7 8" key="1">
    <citation type="submission" date="2018-08" db="EMBL/GenBank/DDBJ databases">
        <title>Paraburkholderia sp. DHOM06 isolated from forest soil.</title>
        <authorList>
            <person name="Gao Z.-H."/>
            <person name="Qiu L.-H."/>
        </authorList>
    </citation>
    <scope>NUCLEOTIDE SEQUENCE [LARGE SCALE GENOMIC DNA]</scope>
    <source>
        <strain evidence="7 8">DHOM06</strain>
    </source>
</reference>
<dbReference type="CDD" id="cd16032">
    <property type="entry name" value="choline-sulfatase"/>
    <property type="match status" value="1"/>
</dbReference>
<dbReference type="PANTHER" id="PTHR45953">
    <property type="entry name" value="IDURONATE 2-SULFATASE"/>
    <property type="match status" value="1"/>
</dbReference>
<evidence type="ECO:0000313" key="8">
    <source>
        <dbReference type="Proteomes" id="UP000256838"/>
    </source>
</evidence>
<dbReference type="InterPro" id="IPR025863">
    <property type="entry name" value="Choline_sulf_C_dom"/>
</dbReference>
<organism evidence="7 8">
    <name type="scientific">Trinickia dinghuensis</name>
    <dbReference type="NCBI Taxonomy" id="2291023"/>
    <lineage>
        <taxon>Bacteria</taxon>
        <taxon>Pseudomonadati</taxon>
        <taxon>Pseudomonadota</taxon>
        <taxon>Betaproteobacteria</taxon>
        <taxon>Burkholderiales</taxon>
        <taxon>Burkholderiaceae</taxon>
        <taxon>Trinickia</taxon>
    </lineage>
</organism>
<dbReference type="InterPro" id="IPR024607">
    <property type="entry name" value="Sulfatase_CS"/>
</dbReference>
<comment type="similarity">
    <text evidence="1">Belongs to the sulfatase family.</text>
</comment>
<keyword evidence="8" id="KW-1185">Reference proteome</keyword>
<dbReference type="GO" id="GO:0005737">
    <property type="term" value="C:cytoplasm"/>
    <property type="evidence" value="ECO:0007669"/>
    <property type="project" value="TreeGrafter"/>
</dbReference>
<name>A0A3D8JXZ2_9BURK</name>
<feature type="domain" description="Choline sulfatase enzyme C-terminal" evidence="6">
    <location>
        <begin position="456"/>
        <end position="507"/>
    </location>
</feature>
<dbReference type="InterPro" id="IPR000917">
    <property type="entry name" value="Sulfatase_N"/>
</dbReference>
<evidence type="ECO:0000256" key="1">
    <source>
        <dbReference type="ARBA" id="ARBA00008779"/>
    </source>
</evidence>
<feature type="domain" description="Sulfatase N-terminal" evidence="5">
    <location>
        <begin position="7"/>
        <end position="351"/>
    </location>
</feature>
<dbReference type="AlphaFoldDB" id="A0A3D8JXZ2"/>
<dbReference type="PROSITE" id="PS00149">
    <property type="entry name" value="SULFATASE_2"/>
    <property type="match status" value="1"/>
</dbReference>
<comment type="caution">
    <text evidence="7">The sequence shown here is derived from an EMBL/GenBank/DDBJ whole genome shotgun (WGS) entry which is preliminary data.</text>
</comment>
<dbReference type="InterPro" id="IPR017785">
    <property type="entry name" value="Choline-sulfatase"/>
</dbReference>
<dbReference type="FunFam" id="3.40.720.10:FF:000032">
    <property type="entry name" value="Choline sulfatase"/>
    <property type="match status" value="1"/>
</dbReference>
<keyword evidence="3 7" id="KW-0378">Hydrolase</keyword>
<dbReference type="EC" id="3.1.6.6" evidence="7"/>
<dbReference type="RefSeq" id="WP_115534871.1">
    <property type="nucleotide sequence ID" value="NZ_QRGA01000009.1"/>
</dbReference>
<dbReference type="Pfam" id="PF12411">
    <property type="entry name" value="Choline_sulf_C"/>
    <property type="match status" value="1"/>
</dbReference>
<evidence type="ECO:0000313" key="7">
    <source>
        <dbReference type="EMBL" id="RDU97682.1"/>
    </source>
</evidence>
<dbReference type="EMBL" id="QRGA01000009">
    <property type="protein sequence ID" value="RDU97682.1"/>
    <property type="molecule type" value="Genomic_DNA"/>
</dbReference>
<dbReference type="Gene3D" id="3.40.720.10">
    <property type="entry name" value="Alkaline Phosphatase, subunit A"/>
    <property type="match status" value="1"/>
</dbReference>